<keyword evidence="5 6" id="KW-0012">Acyltransferase</keyword>
<dbReference type="GO" id="GO:0016407">
    <property type="term" value="F:acetyltransferase activity"/>
    <property type="evidence" value="ECO:0007669"/>
    <property type="project" value="TreeGrafter"/>
</dbReference>
<comment type="similarity">
    <text evidence="2 6">Belongs to the 2-oxoacid dehydrogenase family.</text>
</comment>
<name>A0A162TEX9_9CLOT</name>
<evidence type="ECO:0000256" key="6">
    <source>
        <dbReference type="RuleBase" id="RU003423"/>
    </source>
</evidence>
<dbReference type="Pfam" id="PF00364">
    <property type="entry name" value="Biotin_lipoyl"/>
    <property type="match status" value="1"/>
</dbReference>
<dbReference type="FunFam" id="3.30.559.10:FF:000007">
    <property type="entry name" value="Dihydrolipoamide acetyltransferase component of pyruvate dehydrogenase complex"/>
    <property type="match status" value="1"/>
</dbReference>
<sequence length="445" mass="48321">MANIVVMPKLGLTMTEGVIAKWYKNVGDRVEKGETLFEVTTDKLTNEIESEYSGVVLKLCAEEGDSISCTDPVAYIGEAGEQIKGTGITADEDINDEEKIIEVEKSETAVKTKREKGSYVLASPLAKKMAREKGYDLGHIEGTGPNGRIVAKDVESYTTGKNVKLSPTAAKIAKEFDVDVEALYQGERLMKSDILDSMKPTETSKSEIEILNVDAAQVEETMKLTPMRKTIASRMSESWSTSPRVTYNKAIDTSAMKELRSKIGPTLKDSSIKLTFNHILMKVCAKVLMEMPTINASLSGDTLILHPHANIGLAVGLDSGLLVPNVKNCDIKSLSQIAVETERCIAAARDGKLTMDDLVGGTFTITNLGAYGVSTFSPIINQPELAILGVGAIADTPVVVNGEIVIRPMMNLSLTADHRIIDGLLAAKFLKRITEYLENPYMLLV</sequence>
<feature type="domain" description="Lipoyl-binding" evidence="7">
    <location>
        <begin position="2"/>
        <end position="77"/>
    </location>
</feature>
<dbReference type="PANTHER" id="PTHR43178">
    <property type="entry name" value="DIHYDROLIPOAMIDE ACETYLTRANSFERASE COMPONENT OF PYRUVATE DEHYDROGENASE COMPLEX"/>
    <property type="match status" value="1"/>
</dbReference>
<dbReference type="SUPFAM" id="SSF52777">
    <property type="entry name" value="CoA-dependent acyltransferases"/>
    <property type="match status" value="1"/>
</dbReference>
<dbReference type="InterPro" id="IPR000089">
    <property type="entry name" value="Biotin_lipoyl"/>
</dbReference>
<dbReference type="Proteomes" id="UP000076603">
    <property type="component" value="Unassembled WGS sequence"/>
</dbReference>
<evidence type="ECO:0000259" key="7">
    <source>
        <dbReference type="PROSITE" id="PS50968"/>
    </source>
</evidence>
<keyword evidence="4 6" id="KW-0450">Lipoyl</keyword>
<dbReference type="EMBL" id="LWAE01000002">
    <property type="protein sequence ID" value="KZL92560.1"/>
    <property type="molecule type" value="Genomic_DNA"/>
</dbReference>
<dbReference type="PATRIC" id="fig|1121326.3.peg.2371"/>
<evidence type="ECO:0000259" key="8">
    <source>
        <dbReference type="PROSITE" id="PS51826"/>
    </source>
</evidence>
<dbReference type="SUPFAM" id="SSF47005">
    <property type="entry name" value="Peripheral subunit-binding domain of 2-oxo acid dehydrogenase complex"/>
    <property type="match status" value="1"/>
</dbReference>
<keyword evidence="3 6" id="KW-0808">Transferase</keyword>
<evidence type="ECO:0000256" key="5">
    <source>
        <dbReference type="ARBA" id="ARBA00023315"/>
    </source>
</evidence>
<organism evidence="9 10">
    <name type="scientific">Clostridium magnum DSM 2767</name>
    <dbReference type="NCBI Taxonomy" id="1121326"/>
    <lineage>
        <taxon>Bacteria</taxon>
        <taxon>Bacillati</taxon>
        <taxon>Bacillota</taxon>
        <taxon>Clostridia</taxon>
        <taxon>Eubacteriales</taxon>
        <taxon>Clostridiaceae</taxon>
        <taxon>Clostridium</taxon>
    </lineage>
</organism>
<dbReference type="SUPFAM" id="SSF51230">
    <property type="entry name" value="Single hybrid motif"/>
    <property type="match status" value="1"/>
</dbReference>
<reference evidence="9 10" key="1">
    <citation type="submission" date="2016-04" db="EMBL/GenBank/DDBJ databases">
        <title>Genome sequence of Clostridium magnum DSM 2767.</title>
        <authorList>
            <person name="Poehlein A."/>
            <person name="Uhlig R."/>
            <person name="Fischer R."/>
            <person name="Bahl H."/>
            <person name="Daniel R."/>
        </authorList>
    </citation>
    <scope>NUCLEOTIDE SEQUENCE [LARGE SCALE GENOMIC DNA]</scope>
    <source>
        <strain evidence="9 10">DSM 2767</strain>
    </source>
</reference>
<dbReference type="InterPro" id="IPR004167">
    <property type="entry name" value="PSBD"/>
</dbReference>
<dbReference type="Gene3D" id="3.30.559.10">
    <property type="entry name" value="Chloramphenicol acetyltransferase-like domain"/>
    <property type="match status" value="1"/>
</dbReference>
<comment type="cofactor">
    <cofactor evidence="1 6">
        <name>(R)-lipoate</name>
        <dbReference type="ChEBI" id="CHEBI:83088"/>
    </cofactor>
</comment>
<dbReference type="AlphaFoldDB" id="A0A162TEX9"/>
<protein>
    <recommendedName>
        <fullName evidence="6">Dihydrolipoamide acetyltransferase component of pyruvate dehydrogenase complex</fullName>
        <ecNumber evidence="6">2.3.1.-</ecNumber>
    </recommendedName>
</protein>
<feature type="domain" description="Peripheral subunit-binding (PSBD)" evidence="8">
    <location>
        <begin position="121"/>
        <end position="158"/>
    </location>
</feature>
<dbReference type="GO" id="GO:0031405">
    <property type="term" value="F:lipoic acid binding"/>
    <property type="evidence" value="ECO:0007669"/>
    <property type="project" value="TreeGrafter"/>
</dbReference>
<comment type="caution">
    <text evidence="9">The sequence shown here is derived from an EMBL/GenBank/DDBJ whole genome shotgun (WGS) entry which is preliminary data.</text>
</comment>
<dbReference type="PROSITE" id="PS51826">
    <property type="entry name" value="PSBD"/>
    <property type="match status" value="1"/>
</dbReference>
<dbReference type="EC" id="2.3.1.-" evidence="6"/>
<evidence type="ECO:0000313" key="9">
    <source>
        <dbReference type="EMBL" id="KZL92560.1"/>
    </source>
</evidence>
<dbReference type="Pfam" id="PF00198">
    <property type="entry name" value="2-oxoacid_dh"/>
    <property type="match status" value="1"/>
</dbReference>
<dbReference type="GO" id="GO:0005737">
    <property type="term" value="C:cytoplasm"/>
    <property type="evidence" value="ECO:0007669"/>
    <property type="project" value="TreeGrafter"/>
</dbReference>
<evidence type="ECO:0000256" key="4">
    <source>
        <dbReference type="ARBA" id="ARBA00022823"/>
    </source>
</evidence>
<keyword evidence="9" id="KW-0670">Pyruvate</keyword>
<dbReference type="Pfam" id="PF02817">
    <property type="entry name" value="E3_binding"/>
    <property type="match status" value="1"/>
</dbReference>
<dbReference type="InterPro" id="IPR023213">
    <property type="entry name" value="CAT-like_dom_sf"/>
</dbReference>
<dbReference type="CDD" id="cd06849">
    <property type="entry name" value="lipoyl_domain"/>
    <property type="match status" value="1"/>
</dbReference>
<dbReference type="InterPro" id="IPR036625">
    <property type="entry name" value="E3-bd_dom_sf"/>
</dbReference>
<dbReference type="InterPro" id="IPR050743">
    <property type="entry name" value="2-oxoacid_DH_E2_comp"/>
</dbReference>
<dbReference type="InterPro" id="IPR011053">
    <property type="entry name" value="Single_hybrid_motif"/>
</dbReference>
<dbReference type="PANTHER" id="PTHR43178:SF5">
    <property type="entry name" value="LIPOAMIDE ACYLTRANSFERASE COMPONENT OF BRANCHED-CHAIN ALPHA-KETO ACID DEHYDROGENASE COMPLEX, MITOCHONDRIAL"/>
    <property type="match status" value="1"/>
</dbReference>
<dbReference type="Gene3D" id="2.40.50.100">
    <property type="match status" value="1"/>
</dbReference>
<evidence type="ECO:0000256" key="2">
    <source>
        <dbReference type="ARBA" id="ARBA00007317"/>
    </source>
</evidence>
<gene>
    <name evidence="9" type="primary">pdhC_1</name>
    <name evidence="9" type="ORF">CLMAG_23740</name>
</gene>
<proteinExistence type="inferred from homology"/>
<evidence type="ECO:0000313" key="10">
    <source>
        <dbReference type="Proteomes" id="UP000076603"/>
    </source>
</evidence>
<dbReference type="PROSITE" id="PS50968">
    <property type="entry name" value="BIOTINYL_LIPOYL"/>
    <property type="match status" value="1"/>
</dbReference>
<dbReference type="STRING" id="1121326.CLMAG_23740"/>
<evidence type="ECO:0000256" key="1">
    <source>
        <dbReference type="ARBA" id="ARBA00001938"/>
    </source>
</evidence>
<accession>A0A162TEX9</accession>
<dbReference type="InterPro" id="IPR001078">
    <property type="entry name" value="2-oxoacid_DH_actylTfrase"/>
</dbReference>
<dbReference type="RefSeq" id="WP_066622122.1">
    <property type="nucleotide sequence ID" value="NZ_FQXL01000036.1"/>
</dbReference>
<dbReference type="OrthoDB" id="9805770at2"/>
<evidence type="ECO:0000256" key="3">
    <source>
        <dbReference type="ARBA" id="ARBA00022679"/>
    </source>
</evidence>
<dbReference type="Gene3D" id="4.10.320.10">
    <property type="entry name" value="E3-binding domain"/>
    <property type="match status" value="1"/>
</dbReference>
<keyword evidence="10" id="KW-1185">Reference proteome</keyword>